<evidence type="ECO:0000256" key="4">
    <source>
        <dbReference type="ARBA" id="ARBA00023125"/>
    </source>
</evidence>
<dbReference type="PROSITE" id="PS50011">
    <property type="entry name" value="PROTEIN_KINASE_DOM"/>
    <property type="match status" value="1"/>
</dbReference>
<dbReference type="KEGG" id="scor:J3U87_23465"/>
<dbReference type="InterPro" id="IPR001789">
    <property type="entry name" value="Sig_transdc_resp-reg_receiver"/>
</dbReference>
<evidence type="ECO:0000256" key="5">
    <source>
        <dbReference type="ARBA" id="ARBA00023163"/>
    </source>
</evidence>
<dbReference type="SMART" id="SM00862">
    <property type="entry name" value="Trans_reg_C"/>
    <property type="match status" value="1"/>
</dbReference>
<dbReference type="Gene3D" id="1.10.10.10">
    <property type="entry name" value="Winged helix-like DNA-binding domain superfamily/Winged helix DNA-binding domain"/>
    <property type="match status" value="1"/>
</dbReference>
<dbReference type="RefSeq" id="WP_237378206.1">
    <property type="nucleotide sequence ID" value="NZ_CP071793.1"/>
</dbReference>
<dbReference type="PROSITE" id="PS51755">
    <property type="entry name" value="OMPR_PHOB"/>
    <property type="match status" value="1"/>
</dbReference>
<evidence type="ECO:0000256" key="2">
    <source>
        <dbReference type="ARBA" id="ARBA00023012"/>
    </source>
</evidence>
<dbReference type="Gene3D" id="3.40.50.2300">
    <property type="match status" value="1"/>
</dbReference>
<dbReference type="Gene3D" id="1.10.510.10">
    <property type="entry name" value="Transferase(Phosphotransferase) domain 1"/>
    <property type="match status" value="1"/>
</dbReference>
<dbReference type="GO" id="GO:0006355">
    <property type="term" value="P:regulation of DNA-templated transcription"/>
    <property type="evidence" value="ECO:0007669"/>
    <property type="project" value="InterPro"/>
</dbReference>
<keyword evidence="4 7" id="KW-0238">DNA-binding</keyword>
<dbReference type="PROSITE" id="PS50110">
    <property type="entry name" value="RESPONSE_REGULATORY"/>
    <property type="match status" value="1"/>
</dbReference>
<keyword evidence="2" id="KW-0902">Two-component regulatory system</keyword>
<feature type="domain" description="Protein kinase" evidence="8">
    <location>
        <begin position="253"/>
        <end position="520"/>
    </location>
</feature>
<evidence type="ECO:0000256" key="3">
    <source>
        <dbReference type="ARBA" id="ARBA00023015"/>
    </source>
</evidence>
<name>A0A8A4TG67_SULCO</name>
<reference evidence="11" key="1">
    <citation type="submission" date="2021-03" db="EMBL/GenBank/DDBJ databases">
        <title>Acanthopleuribacteraceae sp. M133.</title>
        <authorList>
            <person name="Wang G."/>
        </authorList>
    </citation>
    <scope>NUCLEOTIDE SEQUENCE</scope>
    <source>
        <strain evidence="11">M133</strain>
    </source>
</reference>
<feature type="domain" description="OmpR/PhoB-type" evidence="10">
    <location>
        <begin position="127"/>
        <end position="226"/>
    </location>
</feature>
<dbReference type="Gene3D" id="6.10.250.690">
    <property type="match status" value="1"/>
</dbReference>
<feature type="modified residue" description="4-aspartylphosphate" evidence="6">
    <location>
        <position position="54"/>
    </location>
</feature>
<dbReference type="GO" id="GO:0005524">
    <property type="term" value="F:ATP binding"/>
    <property type="evidence" value="ECO:0007669"/>
    <property type="project" value="InterPro"/>
</dbReference>
<dbReference type="SMART" id="SM00448">
    <property type="entry name" value="REC"/>
    <property type="match status" value="1"/>
</dbReference>
<dbReference type="Pfam" id="PF00072">
    <property type="entry name" value="Response_reg"/>
    <property type="match status" value="1"/>
</dbReference>
<keyword evidence="5" id="KW-0804">Transcription</keyword>
<accession>A0A8A4TG67</accession>
<evidence type="ECO:0000259" key="10">
    <source>
        <dbReference type="PROSITE" id="PS51755"/>
    </source>
</evidence>
<dbReference type="InterPro" id="IPR036388">
    <property type="entry name" value="WH-like_DNA-bd_sf"/>
</dbReference>
<dbReference type="EMBL" id="CP071793">
    <property type="protein sequence ID" value="QTD48550.1"/>
    <property type="molecule type" value="Genomic_DNA"/>
</dbReference>
<dbReference type="CDD" id="cd00383">
    <property type="entry name" value="trans_reg_C"/>
    <property type="match status" value="1"/>
</dbReference>
<protein>
    <submittedName>
        <fullName evidence="11">Response regulator</fullName>
    </submittedName>
</protein>
<dbReference type="GO" id="GO:0000156">
    <property type="term" value="F:phosphorelay response regulator activity"/>
    <property type="evidence" value="ECO:0007669"/>
    <property type="project" value="TreeGrafter"/>
</dbReference>
<dbReference type="SMART" id="SM00220">
    <property type="entry name" value="S_TKc"/>
    <property type="match status" value="1"/>
</dbReference>
<dbReference type="InterPro" id="IPR001867">
    <property type="entry name" value="OmpR/PhoB-type_DNA-bd"/>
</dbReference>
<dbReference type="GO" id="GO:0005829">
    <property type="term" value="C:cytosol"/>
    <property type="evidence" value="ECO:0007669"/>
    <property type="project" value="TreeGrafter"/>
</dbReference>
<dbReference type="InterPro" id="IPR011009">
    <property type="entry name" value="Kinase-like_dom_sf"/>
</dbReference>
<dbReference type="InterPro" id="IPR039420">
    <property type="entry name" value="WalR-like"/>
</dbReference>
<keyword evidence="3" id="KW-0805">Transcription regulation</keyword>
<dbReference type="FunFam" id="3.40.50.2300:FF:000001">
    <property type="entry name" value="DNA-binding response regulator PhoB"/>
    <property type="match status" value="1"/>
</dbReference>
<sequence>MTEQRILIIEDDPTMLRGLKDNFRFKRYRVETASDGQSGLETALRERPDLIVLDIMLPILNGYEVCKRIREAGLDMPIIILTAKGTENDIVRGLNLGANDYLTKPFSIRELLARAEGILKRRREKIPEIVRFGDNELNLSSHKLYRGGTETPLTPKEFNLLKFFAGNIGRALTRDTIMDHVWGTDLVVTSRSVDRCINTLRQKVEPDPPHPTFIQTIRDIGYRFEIPDEPTEPDAPSDRGRPRAAVGHQWGPFRLERRIDDGGEPSTFLAHDADGQEVLLSPLPNLEETIRERLIQDLQKCTALSPDGLVLPHLEHNAHDDHYLVARKPDGHPLDRRLAQGPLDMKQAITMGLALVEILGNLAEIDLYHLDLRPRWILLTGEGLRLTGFGPGLLRRQWVAREEEPWRRGLTALRLSSLAGGYRAPEVLDGEDGDARADLFSFGCVFAQMLTGRAPFARTTPAETLVALLRDDPPDFETSGKDTPELPRPLARILTRCLARSPGKRFQSAADLAFALEGLLE</sequence>
<dbReference type="Pfam" id="PF00069">
    <property type="entry name" value="Pkinase"/>
    <property type="match status" value="1"/>
</dbReference>
<evidence type="ECO:0000313" key="11">
    <source>
        <dbReference type="EMBL" id="QTD48550.1"/>
    </source>
</evidence>
<dbReference type="SUPFAM" id="SSF56112">
    <property type="entry name" value="Protein kinase-like (PK-like)"/>
    <property type="match status" value="1"/>
</dbReference>
<feature type="DNA-binding region" description="OmpR/PhoB-type" evidence="7">
    <location>
        <begin position="127"/>
        <end position="226"/>
    </location>
</feature>
<dbReference type="AlphaFoldDB" id="A0A8A4TG67"/>
<dbReference type="PANTHER" id="PTHR48111">
    <property type="entry name" value="REGULATOR OF RPOS"/>
    <property type="match status" value="1"/>
</dbReference>
<evidence type="ECO:0000256" key="1">
    <source>
        <dbReference type="ARBA" id="ARBA00022553"/>
    </source>
</evidence>
<dbReference type="InterPro" id="IPR011006">
    <property type="entry name" value="CheY-like_superfamily"/>
</dbReference>
<organism evidence="11 12">
    <name type="scientific">Sulfidibacter corallicola</name>
    <dbReference type="NCBI Taxonomy" id="2818388"/>
    <lineage>
        <taxon>Bacteria</taxon>
        <taxon>Pseudomonadati</taxon>
        <taxon>Acidobacteriota</taxon>
        <taxon>Holophagae</taxon>
        <taxon>Acanthopleuribacterales</taxon>
        <taxon>Acanthopleuribacteraceae</taxon>
        <taxon>Sulfidibacter</taxon>
    </lineage>
</organism>
<dbReference type="InterPro" id="IPR000719">
    <property type="entry name" value="Prot_kinase_dom"/>
</dbReference>
<dbReference type="GO" id="GO:0000976">
    <property type="term" value="F:transcription cis-regulatory region binding"/>
    <property type="evidence" value="ECO:0007669"/>
    <property type="project" value="TreeGrafter"/>
</dbReference>
<keyword evidence="1 6" id="KW-0597">Phosphoprotein</keyword>
<dbReference type="GO" id="GO:0032993">
    <property type="term" value="C:protein-DNA complex"/>
    <property type="evidence" value="ECO:0007669"/>
    <property type="project" value="TreeGrafter"/>
</dbReference>
<dbReference type="CDD" id="cd17574">
    <property type="entry name" value="REC_OmpR"/>
    <property type="match status" value="1"/>
</dbReference>
<proteinExistence type="predicted"/>
<evidence type="ECO:0000256" key="7">
    <source>
        <dbReference type="PROSITE-ProRule" id="PRU01091"/>
    </source>
</evidence>
<evidence type="ECO:0000259" key="8">
    <source>
        <dbReference type="PROSITE" id="PS50011"/>
    </source>
</evidence>
<keyword evidence="12" id="KW-1185">Reference proteome</keyword>
<gene>
    <name evidence="11" type="ORF">J3U87_23465</name>
</gene>
<dbReference type="Pfam" id="PF00486">
    <property type="entry name" value="Trans_reg_C"/>
    <property type="match status" value="1"/>
</dbReference>
<evidence type="ECO:0000259" key="9">
    <source>
        <dbReference type="PROSITE" id="PS50110"/>
    </source>
</evidence>
<dbReference type="SUPFAM" id="SSF52172">
    <property type="entry name" value="CheY-like"/>
    <property type="match status" value="1"/>
</dbReference>
<evidence type="ECO:0000313" key="12">
    <source>
        <dbReference type="Proteomes" id="UP000663929"/>
    </source>
</evidence>
<dbReference type="Proteomes" id="UP000663929">
    <property type="component" value="Chromosome"/>
</dbReference>
<dbReference type="GO" id="GO:0004672">
    <property type="term" value="F:protein kinase activity"/>
    <property type="evidence" value="ECO:0007669"/>
    <property type="project" value="InterPro"/>
</dbReference>
<dbReference type="PANTHER" id="PTHR48111:SF1">
    <property type="entry name" value="TWO-COMPONENT RESPONSE REGULATOR ORR33"/>
    <property type="match status" value="1"/>
</dbReference>
<feature type="domain" description="Response regulatory" evidence="9">
    <location>
        <begin position="5"/>
        <end position="119"/>
    </location>
</feature>
<evidence type="ECO:0000256" key="6">
    <source>
        <dbReference type="PROSITE-ProRule" id="PRU00169"/>
    </source>
</evidence>